<comment type="caution">
    <text evidence="1">The sequence shown here is derived from an EMBL/GenBank/DDBJ whole genome shotgun (WGS) entry which is preliminary data.</text>
</comment>
<name>A0AAV6UCH4_9ARAC</name>
<proteinExistence type="predicted"/>
<dbReference type="AlphaFoldDB" id="A0AAV6UCH4"/>
<evidence type="ECO:0000313" key="2">
    <source>
        <dbReference type="Proteomes" id="UP000827092"/>
    </source>
</evidence>
<reference evidence="1 2" key="1">
    <citation type="journal article" date="2022" name="Nat. Ecol. Evol.">
        <title>A masculinizing supergene underlies an exaggerated male reproductive morph in a spider.</title>
        <authorList>
            <person name="Hendrickx F."/>
            <person name="De Corte Z."/>
            <person name="Sonet G."/>
            <person name="Van Belleghem S.M."/>
            <person name="Kostlbacher S."/>
            <person name="Vangestel C."/>
        </authorList>
    </citation>
    <scope>NUCLEOTIDE SEQUENCE [LARGE SCALE GENOMIC DNA]</scope>
    <source>
        <strain evidence="1">W744_W776</strain>
    </source>
</reference>
<keyword evidence="2" id="KW-1185">Reference proteome</keyword>
<evidence type="ECO:0000313" key="1">
    <source>
        <dbReference type="EMBL" id="KAG8181548.1"/>
    </source>
</evidence>
<accession>A0AAV6UCH4</accession>
<sequence>MRLRWEHCIQCEENLSVRRSFPSFPNGRSPSRLIGLRDIGIVSMGTSASEQMVTMATGSERKYLPFLSRSPGDYGRRGTHGPY</sequence>
<protein>
    <submittedName>
        <fullName evidence="1">Uncharacterized protein</fullName>
    </submittedName>
</protein>
<gene>
    <name evidence="1" type="ORF">JTE90_025194</name>
</gene>
<organism evidence="1 2">
    <name type="scientific">Oedothorax gibbosus</name>
    <dbReference type="NCBI Taxonomy" id="931172"/>
    <lineage>
        <taxon>Eukaryota</taxon>
        <taxon>Metazoa</taxon>
        <taxon>Ecdysozoa</taxon>
        <taxon>Arthropoda</taxon>
        <taxon>Chelicerata</taxon>
        <taxon>Arachnida</taxon>
        <taxon>Araneae</taxon>
        <taxon>Araneomorphae</taxon>
        <taxon>Entelegynae</taxon>
        <taxon>Araneoidea</taxon>
        <taxon>Linyphiidae</taxon>
        <taxon>Erigoninae</taxon>
        <taxon>Oedothorax</taxon>
    </lineage>
</organism>
<dbReference type="Proteomes" id="UP000827092">
    <property type="component" value="Unassembled WGS sequence"/>
</dbReference>
<dbReference type="EMBL" id="JAFNEN010000508">
    <property type="protein sequence ID" value="KAG8181548.1"/>
    <property type="molecule type" value="Genomic_DNA"/>
</dbReference>